<reference evidence="1 2" key="1">
    <citation type="journal article" date="2014" name="Genome Biol. Evol.">
        <title>The genome of the myxosporean Thelohanellus kitauei shows adaptations to nutrient acquisition within its fish host.</title>
        <authorList>
            <person name="Yang Y."/>
            <person name="Xiong J."/>
            <person name="Zhou Z."/>
            <person name="Huo F."/>
            <person name="Miao W."/>
            <person name="Ran C."/>
            <person name="Liu Y."/>
            <person name="Zhang J."/>
            <person name="Feng J."/>
            <person name="Wang M."/>
            <person name="Wang M."/>
            <person name="Wang L."/>
            <person name="Yao B."/>
        </authorList>
    </citation>
    <scope>NUCLEOTIDE SEQUENCE [LARGE SCALE GENOMIC DNA]</scope>
    <source>
        <strain evidence="1">Wuqing</strain>
    </source>
</reference>
<evidence type="ECO:0000313" key="2">
    <source>
        <dbReference type="Proteomes" id="UP000031668"/>
    </source>
</evidence>
<evidence type="ECO:0000313" key="1">
    <source>
        <dbReference type="EMBL" id="KII63900.1"/>
    </source>
</evidence>
<dbReference type="Proteomes" id="UP000031668">
    <property type="component" value="Unassembled WGS sequence"/>
</dbReference>
<name>A0A0C2MA71_THEKT</name>
<keyword evidence="2" id="KW-1185">Reference proteome</keyword>
<comment type="caution">
    <text evidence="1">The sequence shown here is derived from an EMBL/GenBank/DDBJ whole genome shotgun (WGS) entry which is preliminary data.</text>
</comment>
<protein>
    <submittedName>
        <fullName evidence="1">Uncharacterized protein</fullName>
    </submittedName>
</protein>
<accession>A0A0C2MA71</accession>
<gene>
    <name evidence="1" type="ORF">RF11_04569</name>
</gene>
<organism evidence="1 2">
    <name type="scientific">Thelohanellus kitauei</name>
    <name type="common">Myxosporean</name>
    <dbReference type="NCBI Taxonomy" id="669202"/>
    <lineage>
        <taxon>Eukaryota</taxon>
        <taxon>Metazoa</taxon>
        <taxon>Cnidaria</taxon>
        <taxon>Myxozoa</taxon>
        <taxon>Myxosporea</taxon>
        <taxon>Bivalvulida</taxon>
        <taxon>Platysporina</taxon>
        <taxon>Myxobolidae</taxon>
        <taxon>Thelohanellus</taxon>
    </lineage>
</organism>
<sequence>MKKGSIYKRCYSKQWEKMFPVKSVESNKRAFYCIPCGRKFACGANGIGNVRKHCESVRHCQNVSPHTSETEYRESPLGLPPQSLVVAEVDEDIPRNLNLTVSMTNDNHSGHFSEQIFTNDSDATKLPDVFETRDQQTKELENNTVLDDVNVVALVEKSNKVYDCEQNMEIYRNIHPELNWIKEGKF</sequence>
<proteinExistence type="predicted"/>
<dbReference type="AlphaFoldDB" id="A0A0C2MA71"/>
<dbReference type="EMBL" id="JWZT01004530">
    <property type="protein sequence ID" value="KII63900.1"/>
    <property type="molecule type" value="Genomic_DNA"/>
</dbReference>